<organism evidence="1 2">
    <name type="scientific">Alosa alosa</name>
    <name type="common">allis shad</name>
    <dbReference type="NCBI Taxonomy" id="278164"/>
    <lineage>
        <taxon>Eukaryota</taxon>
        <taxon>Metazoa</taxon>
        <taxon>Chordata</taxon>
        <taxon>Craniata</taxon>
        <taxon>Vertebrata</taxon>
        <taxon>Euteleostomi</taxon>
        <taxon>Actinopterygii</taxon>
        <taxon>Neopterygii</taxon>
        <taxon>Teleostei</taxon>
        <taxon>Clupei</taxon>
        <taxon>Clupeiformes</taxon>
        <taxon>Clupeoidei</taxon>
        <taxon>Clupeidae</taxon>
        <taxon>Alosa</taxon>
    </lineage>
</organism>
<protein>
    <submittedName>
        <fullName evidence="1">Uncharacterized protein</fullName>
    </submittedName>
</protein>
<accession>A0AAV6FUE5</accession>
<dbReference type="EMBL" id="JADWDJ010000018">
    <property type="protein sequence ID" value="KAG5266463.1"/>
    <property type="molecule type" value="Genomic_DNA"/>
</dbReference>
<comment type="caution">
    <text evidence="1">The sequence shown here is derived from an EMBL/GenBank/DDBJ whole genome shotgun (WGS) entry which is preliminary data.</text>
</comment>
<dbReference type="AlphaFoldDB" id="A0AAV6FUE5"/>
<evidence type="ECO:0000313" key="1">
    <source>
        <dbReference type="EMBL" id="KAG5266463.1"/>
    </source>
</evidence>
<keyword evidence="2" id="KW-1185">Reference proteome</keyword>
<sequence>MYSQGGRCALPQSSGRCAFFLNSIILATRRATASVILHISNELSSHSYVCQLTICEVSSTLGNGIRLICQLGVFQFL</sequence>
<reference evidence="1" key="1">
    <citation type="submission" date="2020-10" db="EMBL/GenBank/DDBJ databases">
        <title>Chromosome-scale genome assembly of the Allis shad, Alosa alosa.</title>
        <authorList>
            <person name="Margot Z."/>
            <person name="Christophe K."/>
            <person name="Cabau C."/>
            <person name="Louis A."/>
            <person name="Berthelot C."/>
            <person name="Parey E."/>
            <person name="Roest Crollius H."/>
            <person name="Montfort J."/>
            <person name="Robinson-Rechavi M."/>
            <person name="Bucao C."/>
            <person name="Bouchez O."/>
            <person name="Gislard M."/>
            <person name="Lluch J."/>
            <person name="Milhes M."/>
            <person name="Lampietro C."/>
            <person name="Lopez Roques C."/>
            <person name="Donnadieu C."/>
            <person name="Braasch I."/>
            <person name="Desvignes T."/>
            <person name="Postlethwait J."/>
            <person name="Bobe J."/>
            <person name="Guiguen Y."/>
        </authorList>
    </citation>
    <scope>NUCLEOTIDE SEQUENCE</scope>
    <source>
        <strain evidence="1">M-15738</strain>
        <tissue evidence="1">Blood</tissue>
    </source>
</reference>
<proteinExistence type="predicted"/>
<evidence type="ECO:0000313" key="2">
    <source>
        <dbReference type="Proteomes" id="UP000823561"/>
    </source>
</evidence>
<gene>
    <name evidence="1" type="ORF">AALO_G00232400</name>
</gene>
<name>A0AAV6FUE5_9TELE</name>
<dbReference type="Proteomes" id="UP000823561">
    <property type="component" value="Chromosome 18"/>
</dbReference>